<proteinExistence type="predicted"/>
<dbReference type="RefSeq" id="WP_019751183.1">
    <property type="nucleotide sequence ID" value="NZ_CAKNBT010000001.1"/>
</dbReference>
<evidence type="ECO:0000259" key="1">
    <source>
        <dbReference type="Pfam" id="PF20661"/>
    </source>
</evidence>
<dbReference type="Pfam" id="PF20661">
    <property type="entry name" value="SutA-RBD"/>
    <property type="match status" value="1"/>
</dbReference>
<dbReference type="EMBL" id="CP059052">
    <property type="protein sequence ID" value="QLJ12158.1"/>
    <property type="molecule type" value="Genomic_DNA"/>
</dbReference>
<dbReference type="AlphaFoldDB" id="A0A2J7YIK7"/>
<accession>A0A2J7YIK7</accession>
<evidence type="ECO:0000313" key="2">
    <source>
        <dbReference type="EMBL" id="QLJ12158.1"/>
    </source>
</evidence>
<sequence length="57" mass="6284">MSQTYPSAAQKAHVRICEQVEAFLQHGGRIQQVAIGVTGYADGVSRAQWKKERTAKP</sequence>
<organism evidence="2 3">
    <name type="scientific">Pseudomonas putida</name>
    <name type="common">Arthrobacter siderocapsulatus</name>
    <dbReference type="NCBI Taxonomy" id="303"/>
    <lineage>
        <taxon>Bacteria</taxon>
        <taxon>Pseudomonadati</taxon>
        <taxon>Pseudomonadota</taxon>
        <taxon>Gammaproteobacteria</taxon>
        <taxon>Pseudomonadales</taxon>
        <taxon>Pseudomonadaceae</taxon>
        <taxon>Pseudomonas</taxon>
    </lineage>
</organism>
<gene>
    <name evidence="2" type="ORF">H0H12_16965</name>
</gene>
<dbReference type="Proteomes" id="UP000510934">
    <property type="component" value="Chromosome"/>
</dbReference>
<dbReference type="InterPro" id="IPR049191">
    <property type="entry name" value="SutA_RBD"/>
</dbReference>
<feature type="domain" description="Transcriptional regulator SutA RNAP-binding" evidence="1">
    <location>
        <begin position="18"/>
        <end position="39"/>
    </location>
</feature>
<name>A0A2J7YIK7_PSEPU</name>
<reference evidence="2 3" key="1">
    <citation type="journal article" date="2009" name="Mikrobiologiia">
        <title>[Phenanthren biodegradation and interaction of Pseudomonas putida BS3701 and Burkholderia sp.BS3702 in plant rhizosphere].</title>
        <authorList>
            <person name="Ovchinnikova A.A."/>
            <person name="Vetrova A.A."/>
            <person name="Filonov A.E."/>
            <person name="Boronin A.M."/>
        </authorList>
    </citation>
    <scope>NUCLEOTIDE SEQUENCE [LARGE SCALE GENOMIC DNA]</scope>
    <source>
        <strain evidence="2 3">BS3701</strain>
    </source>
</reference>
<evidence type="ECO:0000313" key="3">
    <source>
        <dbReference type="Proteomes" id="UP000510934"/>
    </source>
</evidence>
<protein>
    <recommendedName>
        <fullName evidence="1">Transcriptional regulator SutA RNAP-binding domain-containing protein</fullName>
    </recommendedName>
</protein>